<dbReference type="PROSITE" id="PS51462">
    <property type="entry name" value="NUDIX"/>
    <property type="match status" value="1"/>
</dbReference>
<evidence type="ECO:0000256" key="1">
    <source>
        <dbReference type="ARBA" id="ARBA00022801"/>
    </source>
</evidence>
<protein>
    <submittedName>
        <fullName evidence="3">ADP-ribose pyrophosphatase</fullName>
        <ecNumber evidence="3">3.6.1.13</ecNumber>
    </submittedName>
</protein>
<proteinExistence type="predicted"/>
<dbReference type="RefSeq" id="WP_183511545.1">
    <property type="nucleotide sequence ID" value="NZ_BAABGK010000019.1"/>
</dbReference>
<feature type="domain" description="Nudix hydrolase" evidence="2">
    <location>
        <begin position="52"/>
        <end position="186"/>
    </location>
</feature>
<dbReference type="InterPro" id="IPR015797">
    <property type="entry name" value="NUDIX_hydrolase-like_dom_sf"/>
</dbReference>
<dbReference type="PANTHER" id="PTHR11839">
    <property type="entry name" value="UDP/ADP-SUGAR PYROPHOSPHATASE"/>
    <property type="match status" value="1"/>
</dbReference>
<accession>A0A839QNR3</accession>
<sequence>MYPHDGGELADGLSPRRLLSSTPVYEGRIWNVVQDRFVFDEATEPLTRDYIAHPGAVAVVVLDDEDRVLLLNQYRHPVGMTLWEIPAGLMDVAGEPAQAGAARELAEEADLEAAEWSVLVDMFNSPGSSSEALRIFLARKPSKIPAELRHVRTEEEADMPVAWVPLDEAVTAVLRGRIHNPSAVAGILACAAARNNGYVDLSPADAPWEAHPGLRSAPAGPKAP</sequence>
<name>A0A839QNR3_9MICC</name>
<organism evidence="3 4">
    <name type="scientific">Paeniglutamicibacter cryotolerans</name>
    <dbReference type="NCBI Taxonomy" id="670079"/>
    <lineage>
        <taxon>Bacteria</taxon>
        <taxon>Bacillati</taxon>
        <taxon>Actinomycetota</taxon>
        <taxon>Actinomycetes</taxon>
        <taxon>Micrococcales</taxon>
        <taxon>Micrococcaceae</taxon>
        <taxon>Paeniglutamicibacter</taxon>
    </lineage>
</organism>
<dbReference type="GO" id="GO:0005829">
    <property type="term" value="C:cytosol"/>
    <property type="evidence" value="ECO:0007669"/>
    <property type="project" value="TreeGrafter"/>
</dbReference>
<dbReference type="Proteomes" id="UP000523000">
    <property type="component" value="Unassembled WGS sequence"/>
</dbReference>
<dbReference type="EC" id="3.6.1.13" evidence="3"/>
<dbReference type="GO" id="GO:0047631">
    <property type="term" value="F:ADP-ribose diphosphatase activity"/>
    <property type="evidence" value="ECO:0007669"/>
    <property type="project" value="UniProtKB-EC"/>
</dbReference>
<dbReference type="Pfam" id="PF00293">
    <property type="entry name" value="NUDIX"/>
    <property type="match status" value="1"/>
</dbReference>
<dbReference type="CDD" id="cd24158">
    <property type="entry name" value="NUDIX_ADPRase_Rv1700"/>
    <property type="match status" value="1"/>
</dbReference>
<comment type="caution">
    <text evidence="3">The sequence shown here is derived from an EMBL/GenBank/DDBJ whole genome shotgun (WGS) entry which is preliminary data.</text>
</comment>
<dbReference type="EMBL" id="JACHVS010000001">
    <property type="protein sequence ID" value="MBB2996275.1"/>
    <property type="molecule type" value="Genomic_DNA"/>
</dbReference>
<dbReference type="Gene3D" id="3.90.79.10">
    <property type="entry name" value="Nucleoside Triphosphate Pyrophosphohydrolase"/>
    <property type="match status" value="1"/>
</dbReference>
<keyword evidence="4" id="KW-1185">Reference proteome</keyword>
<gene>
    <name evidence="3" type="ORF">E9229_002466</name>
</gene>
<keyword evidence="1 3" id="KW-0378">Hydrolase</keyword>
<dbReference type="GO" id="GO:0019693">
    <property type="term" value="P:ribose phosphate metabolic process"/>
    <property type="evidence" value="ECO:0007669"/>
    <property type="project" value="TreeGrafter"/>
</dbReference>
<dbReference type="PANTHER" id="PTHR11839:SF31">
    <property type="entry name" value="ADP-RIBOSE PYROPHOSPHATASE"/>
    <property type="match status" value="1"/>
</dbReference>
<reference evidence="3 4" key="1">
    <citation type="submission" date="2020-08" db="EMBL/GenBank/DDBJ databases">
        <title>Sequencing the genomes of 1000 actinobacteria strains.</title>
        <authorList>
            <person name="Klenk H.-P."/>
        </authorList>
    </citation>
    <scope>NUCLEOTIDE SEQUENCE [LARGE SCALE GENOMIC DNA]</scope>
    <source>
        <strain evidence="3 4">DSM 22826</strain>
    </source>
</reference>
<dbReference type="SUPFAM" id="SSF55811">
    <property type="entry name" value="Nudix"/>
    <property type="match status" value="1"/>
</dbReference>
<dbReference type="GO" id="GO:0006753">
    <property type="term" value="P:nucleoside phosphate metabolic process"/>
    <property type="evidence" value="ECO:0007669"/>
    <property type="project" value="TreeGrafter"/>
</dbReference>
<evidence type="ECO:0000259" key="2">
    <source>
        <dbReference type="PROSITE" id="PS51462"/>
    </source>
</evidence>
<dbReference type="AlphaFoldDB" id="A0A839QNR3"/>
<dbReference type="InterPro" id="IPR000086">
    <property type="entry name" value="NUDIX_hydrolase_dom"/>
</dbReference>
<evidence type="ECO:0000313" key="4">
    <source>
        <dbReference type="Proteomes" id="UP000523000"/>
    </source>
</evidence>
<evidence type="ECO:0000313" key="3">
    <source>
        <dbReference type="EMBL" id="MBB2996275.1"/>
    </source>
</evidence>